<dbReference type="RefSeq" id="WP_116679910.1">
    <property type="nucleotide sequence ID" value="NZ_QEKY01000017.1"/>
</dbReference>
<comment type="caution">
    <text evidence="1">The sequence shown here is derived from an EMBL/GenBank/DDBJ whole genome shotgun (WGS) entry which is preliminary data.</text>
</comment>
<name>A0A2U1F6N9_9PORP</name>
<gene>
    <name evidence="1" type="ORF">C7382_11728</name>
</gene>
<sequence>MTHGTDLRPKLSPYDYVRLQAIRLGRYLLHRRGHGVHSPYVFYLITRVIEERTPYYCFASLAAGTRDVRRSCSYSGIANERVLELIFRLVLYTGAKRCIAFSPDSSVLKQYVQAASSTIAYVSAKDLDTTPLVEKSAPVLMVVEEEALATAAMSALAEGSFADGSILVLHCPRRRGAVRTLCQQMWEHPEARILVDVGEVFIVVFHSGLNKRRYKAFL</sequence>
<evidence type="ECO:0000313" key="2">
    <source>
        <dbReference type="Proteomes" id="UP000245462"/>
    </source>
</evidence>
<dbReference type="EMBL" id="QEKY01000017">
    <property type="protein sequence ID" value="PVZ07834.1"/>
    <property type="molecule type" value="Genomic_DNA"/>
</dbReference>
<protein>
    <submittedName>
        <fullName evidence="1">Uncharacterized protein</fullName>
    </submittedName>
</protein>
<dbReference type="GeneID" id="94551380"/>
<keyword evidence="2" id="KW-1185">Reference proteome</keyword>
<dbReference type="Proteomes" id="UP000245462">
    <property type="component" value="Unassembled WGS sequence"/>
</dbReference>
<organism evidence="1 2">
    <name type="scientific">Porphyromonas loveana</name>
    <dbReference type="NCBI Taxonomy" id="1884669"/>
    <lineage>
        <taxon>Bacteria</taxon>
        <taxon>Pseudomonadati</taxon>
        <taxon>Bacteroidota</taxon>
        <taxon>Bacteroidia</taxon>
        <taxon>Bacteroidales</taxon>
        <taxon>Porphyromonadaceae</taxon>
        <taxon>Porphyromonas</taxon>
    </lineage>
</organism>
<evidence type="ECO:0000313" key="1">
    <source>
        <dbReference type="EMBL" id="PVZ07834.1"/>
    </source>
</evidence>
<reference evidence="1 2" key="1">
    <citation type="submission" date="2018-04" db="EMBL/GenBank/DDBJ databases">
        <title>Genomic Encyclopedia of Type Strains, Phase IV (KMG-IV): sequencing the most valuable type-strain genomes for metagenomic binning, comparative biology and taxonomic classification.</title>
        <authorList>
            <person name="Goeker M."/>
        </authorList>
    </citation>
    <scope>NUCLEOTIDE SEQUENCE [LARGE SCALE GENOMIC DNA]</scope>
    <source>
        <strain evidence="1 2">DSM 28520</strain>
    </source>
</reference>
<dbReference type="AlphaFoldDB" id="A0A2U1F6N9"/>
<proteinExistence type="predicted"/>
<dbReference type="OrthoDB" id="5464618at2"/>
<accession>A0A2U1F6N9</accession>